<dbReference type="SUPFAM" id="SSF48371">
    <property type="entry name" value="ARM repeat"/>
    <property type="match status" value="1"/>
</dbReference>
<evidence type="ECO:0000256" key="5">
    <source>
        <dbReference type="ARBA" id="ARBA00022490"/>
    </source>
</evidence>
<keyword evidence="6" id="KW-0653">Protein transport</keyword>
<dbReference type="FunFam" id="1.25.10.10:FF:000059">
    <property type="entry name" value="exportin-7 isoform X2"/>
    <property type="match status" value="1"/>
</dbReference>
<reference evidence="9" key="1">
    <citation type="submission" date="2025-08" db="UniProtKB">
        <authorList>
            <consortium name="Ensembl"/>
        </authorList>
    </citation>
    <scope>IDENTIFICATION</scope>
</reference>
<proteinExistence type="inferred from homology"/>
<evidence type="ECO:0000313" key="10">
    <source>
        <dbReference type="Proteomes" id="UP000694522"/>
    </source>
</evidence>
<dbReference type="PROSITE" id="PS50166">
    <property type="entry name" value="IMPORTIN_B_NT"/>
    <property type="match status" value="1"/>
</dbReference>
<keyword evidence="7" id="KW-0539">Nucleus</keyword>
<sequence length="1094" mass="124580">MRDQAQVEEPVSLGVLAHGLGFAVRRSPARPGPHWSLAQLENLCKQLYETTDTATRLQAEKALVEFTNSPDCLSKCQLLLERGSSSYSQLLAATCLTKLVSRTNNPLPLEQRIDIRNYVLNYLATRPKLATFVTQALIQLYARITKLGWFDCQKDEYVFRNVITDVTRFLQADTTHPLTKHRKIASSFRDSSLFDIFTLSCNLLKQASGKNLNLNDESQHGLLMQLLKLTHNCLNFDFIGTSTDESSDDLCTVQIPTSWRSAFLDSSTLQLFFDLYHSIPPSFSPLVLSCLVQIASVRRSLFNNAERAKFLSHLVDGVKRILENPQSLSDPNNYHEFCRLLARLKSNYQLGELVKVENYPEVIRLIANFTVTSLQHWEFAPNSVHYLLSLWQRLAASVPYVKATEPHMLETYTPEVTKAYITSRLESVHIILRDGLEDPLDDTGLVQQQLDQLSTIGRCEYEKTCALLVQLFDQSAQSYQELLQSATASPMDVAVQEGRLTWLVYIIGAVIGGRVSFASTDEQDAMDGELVCRVLQLMNLTDSRLAQAGNEKLELAMLSFFEQFRKIYIGDQVQKSSKLYRRLSEVLGLNDETMVLSVFIGKIITNLKYWGRCEPITSKTLQLLNDLSIGYSSVRKLVKLSAVQFMLNNHTSEHFSFLGINNQSNLTDMRCRTTFYTALGRLLMVDLGEDEDQYEQFMLPLTAAFETVAQMFSTNTFNEQEAKRTLVGLVRDLRGIAFAFNAKTSFMMLFEWIYPSYMPILQRAIELWYHDPACTTPVLKLMAELVHNRSQRLQFDVSSPNGILLFRETSKMITTYGNRILTLGEVPKDQVYALKLKGISICFSMLKAALSGSYVNFGVFRLYGDDALDNALQTFIKLLLSIPHSDLLDYPKLSQSYYSLLEVLTQDHMNFIASLEPHVIMYILSSISEGLTALDTMVCTGCCSCLDHIVTYLFKQLSRSTKKRSTPLTQESDRFLHIMQQHPEMIQQMLSTVLNIIIFEDCRNQWSMSRPLLGLILLNEKYFSDLRNSIVNSQPPEKQQAMHLCFENLMEGIERNLLTKNRDRFTQNLSAFRREVNDSMKNSTYGVNSNDMMS</sequence>
<dbReference type="Proteomes" id="UP000694522">
    <property type="component" value="Unplaced"/>
</dbReference>
<feature type="domain" description="Importin N-terminal" evidence="8">
    <location>
        <begin position="59"/>
        <end position="125"/>
    </location>
</feature>
<dbReference type="PANTHER" id="PTHR12596">
    <property type="entry name" value="EXPORTIN 4,7-RELATED"/>
    <property type="match status" value="1"/>
</dbReference>
<keyword evidence="5" id="KW-0963">Cytoplasm</keyword>
<keyword evidence="4" id="KW-0813">Transport</keyword>
<dbReference type="Gene3D" id="1.25.10.10">
    <property type="entry name" value="Leucine-rich Repeat Variant"/>
    <property type="match status" value="2"/>
</dbReference>
<evidence type="ECO:0000313" key="9">
    <source>
        <dbReference type="Ensembl" id="ENSACOP00000017682.1"/>
    </source>
</evidence>
<evidence type="ECO:0000256" key="7">
    <source>
        <dbReference type="ARBA" id="ARBA00023242"/>
    </source>
</evidence>
<accession>A0A8B9IZJ2</accession>
<dbReference type="Ensembl" id="ENSACOT00000018329.1">
    <property type="protein sequence ID" value="ENSACOP00000017682.1"/>
    <property type="gene ID" value="ENSACOG00000012230.1"/>
</dbReference>
<organism evidence="9 10">
    <name type="scientific">Amazona collaria</name>
    <name type="common">yellow-billed parrot</name>
    <dbReference type="NCBI Taxonomy" id="241587"/>
    <lineage>
        <taxon>Eukaryota</taxon>
        <taxon>Metazoa</taxon>
        <taxon>Chordata</taxon>
        <taxon>Craniata</taxon>
        <taxon>Vertebrata</taxon>
        <taxon>Euteleostomi</taxon>
        <taxon>Archelosauria</taxon>
        <taxon>Archosauria</taxon>
        <taxon>Dinosauria</taxon>
        <taxon>Saurischia</taxon>
        <taxon>Theropoda</taxon>
        <taxon>Coelurosauria</taxon>
        <taxon>Aves</taxon>
        <taxon>Neognathae</taxon>
        <taxon>Neoaves</taxon>
        <taxon>Telluraves</taxon>
        <taxon>Australaves</taxon>
        <taxon>Psittaciformes</taxon>
        <taxon>Psittacidae</taxon>
        <taxon>Amazona</taxon>
    </lineage>
</organism>
<dbReference type="FunFam" id="1.25.10.10:FF:000042">
    <property type="entry name" value="exportin-7 isoform X1"/>
    <property type="match status" value="1"/>
</dbReference>
<dbReference type="InterPro" id="IPR016024">
    <property type="entry name" value="ARM-type_fold"/>
</dbReference>
<evidence type="ECO:0000256" key="3">
    <source>
        <dbReference type="ARBA" id="ARBA00009466"/>
    </source>
</evidence>
<name>A0A8B9IZJ2_9PSIT</name>
<dbReference type="InterPro" id="IPR044189">
    <property type="entry name" value="XPO4/7-like"/>
</dbReference>
<evidence type="ECO:0000256" key="2">
    <source>
        <dbReference type="ARBA" id="ARBA00004496"/>
    </source>
</evidence>
<dbReference type="InterPro" id="IPR011989">
    <property type="entry name" value="ARM-like"/>
</dbReference>
<dbReference type="InterPro" id="IPR057947">
    <property type="entry name" value="TPR_XPO7/RBP17"/>
</dbReference>
<reference evidence="9" key="2">
    <citation type="submission" date="2025-09" db="UniProtKB">
        <authorList>
            <consortium name="Ensembl"/>
        </authorList>
    </citation>
    <scope>IDENTIFICATION</scope>
</reference>
<dbReference type="GO" id="GO:0005643">
    <property type="term" value="C:nuclear pore"/>
    <property type="evidence" value="ECO:0007669"/>
    <property type="project" value="TreeGrafter"/>
</dbReference>
<evidence type="ECO:0000256" key="4">
    <source>
        <dbReference type="ARBA" id="ARBA00022448"/>
    </source>
</evidence>
<evidence type="ECO:0000256" key="1">
    <source>
        <dbReference type="ARBA" id="ARBA00004123"/>
    </source>
</evidence>
<dbReference type="GO" id="GO:0031267">
    <property type="term" value="F:small GTPase binding"/>
    <property type="evidence" value="ECO:0007669"/>
    <property type="project" value="InterPro"/>
</dbReference>
<comment type="similarity">
    <text evidence="3">Belongs to the exportin family.</text>
</comment>
<dbReference type="GO" id="GO:0005049">
    <property type="term" value="F:nuclear export signal receptor activity"/>
    <property type="evidence" value="ECO:0007669"/>
    <property type="project" value="InterPro"/>
</dbReference>
<dbReference type="SMART" id="SM00913">
    <property type="entry name" value="IBN_N"/>
    <property type="match status" value="1"/>
</dbReference>
<dbReference type="AlphaFoldDB" id="A0A8B9IZJ2"/>
<evidence type="ECO:0000259" key="8">
    <source>
        <dbReference type="PROSITE" id="PS50166"/>
    </source>
</evidence>
<dbReference type="PANTHER" id="PTHR12596:SF11">
    <property type="entry name" value="EXPORTIN-7"/>
    <property type="match status" value="1"/>
</dbReference>
<dbReference type="Pfam" id="PF25795">
    <property type="entry name" value="TPR_XPO7"/>
    <property type="match status" value="1"/>
</dbReference>
<comment type="subcellular location">
    <subcellularLocation>
        <location evidence="2">Cytoplasm</location>
    </subcellularLocation>
    <subcellularLocation>
        <location evidence="1">Nucleus</location>
    </subcellularLocation>
</comment>
<dbReference type="Pfam" id="PF03810">
    <property type="entry name" value="IBN_N"/>
    <property type="match status" value="1"/>
</dbReference>
<dbReference type="InterPro" id="IPR001494">
    <property type="entry name" value="Importin-beta_N"/>
</dbReference>
<dbReference type="GO" id="GO:0006611">
    <property type="term" value="P:protein export from nucleus"/>
    <property type="evidence" value="ECO:0007669"/>
    <property type="project" value="TreeGrafter"/>
</dbReference>
<protein>
    <submittedName>
        <fullName evidence="9">Exportin 7</fullName>
    </submittedName>
</protein>
<dbReference type="GO" id="GO:0005737">
    <property type="term" value="C:cytoplasm"/>
    <property type="evidence" value="ECO:0007669"/>
    <property type="project" value="UniProtKB-SubCell"/>
</dbReference>
<keyword evidence="10" id="KW-1185">Reference proteome</keyword>
<evidence type="ECO:0000256" key="6">
    <source>
        <dbReference type="ARBA" id="ARBA00022927"/>
    </source>
</evidence>